<protein>
    <submittedName>
        <fullName evidence="2">Uncharacterized protein</fullName>
    </submittedName>
</protein>
<feature type="region of interest" description="Disordered" evidence="1">
    <location>
        <begin position="105"/>
        <end position="153"/>
    </location>
</feature>
<sequence length="209" mass="23741">MEAEDAEEEVRVAQVMEGYGASTEQYRNAEKEGKAIPCRVLGYCFDMYHMDCTTNFHLRWTYDTKNWCSKKVEFNPSDSKDWDPKPVRDPPDVRVDTDKVTHMEITGQSGPIHPTIDPRRWETERPSEIGHDPHGPPLPMLDNRKEEDSREESELWREEDLVHGMDIAFAAPGVPPFNVRVRGRVAPSNSSNAPGMLGVASEEMATDIL</sequence>
<organism evidence="2 3">
    <name type="scientific">Venturia inaequalis</name>
    <name type="common">Apple scab fungus</name>
    <dbReference type="NCBI Taxonomy" id="5025"/>
    <lineage>
        <taxon>Eukaryota</taxon>
        <taxon>Fungi</taxon>
        <taxon>Dikarya</taxon>
        <taxon>Ascomycota</taxon>
        <taxon>Pezizomycotina</taxon>
        <taxon>Dothideomycetes</taxon>
        <taxon>Pleosporomycetidae</taxon>
        <taxon>Venturiales</taxon>
        <taxon>Venturiaceae</taxon>
        <taxon>Venturia</taxon>
    </lineage>
</organism>
<accession>A0A8H3UVD9</accession>
<dbReference type="Proteomes" id="UP000433883">
    <property type="component" value="Unassembled WGS sequence"/>
</dbReference>
<name>A0A8H3UVD9_VENIN</name>
<feature type="region of interest" description="Disordered" evidence="1">
    <location>
        <begin position="75"/>
        <end position="94"/>
    </location>
</feature>
<evidence type="ECO:0000313" key="3">
    <source>
        <dbReference type="Proteomes" id="UP000433883"/>
    </source>
</evidence>
<gene>
    <name evidence="2" type="ORF">BLS_001471</name>
</gene>
<proteinExistence type="predicted"/>
<dbReference type="EMBL" id="WNWQ01000133">
    <property type="protein sequence ID" value="KAE9977339.1"/>
    <property type="molecule type" value="Genomic_DNA"/>
</dbReference>
<comment type="caution">
    <text evidence="2">The sequence shown here is derived from an EMBL/GenBank/DDBJ whole genome shotgun (WGS) entry which is preliminary data.</text>
</comment>
<feature type="compositionally biased region" description="Basic and acidic residues" evidence="1">
    <location>
        <begin position="116"/>
        <end position="134"/>
    </location>
</feature>
<evidence type="ECO:0000313" key="2">
    <source>
        <dbReference type="EMBL" id="KAE9977339.1"/>
    </source>
</evidence>
<reference evidence="2 3" key="1">
    <citation type="submission" date="2019-11" db="EMBL/GenBank/DDBJ databases">
        <title>Venturia inaequalis Genome Resource.</title>
        <authorList>
            <person name="Lichtner F.J."/>
        </authorList>
    </citation>
    <scope>NUCLEOTIDE SEQUENCE [LARGE SCALE GENOMIC DNA]</scope>
    <source>
        <strain evidence="2">Bline_iso_100314</strain>
    </source>
</reference>
<dbReference type="AlphaFoldDB" id="A0A8H3UVD9"/>
<feature type="compositionally biased region" description="Basic and acidic residues" evidence="1">
    <location>
        <begin position="142"/>
        <end position="153"/>
    </location>
</feature>
<evidence type="ECO:0000256" key="1">
    <source>
        <dbReference type="SAM" id="MobiDB-lite"/>
    </source>
</evidence>